<feature type="domain" description="DUF7151" evidence="1">
    <location>
        <begin position="79"/>
        <end position="122"/>
    </location>
</feature>
<evidence type="ECO:0000313" key="2">
    <source>
        <dbReference type="EMBL" id="MEF7614153.1"/>
    </source>
</evidence>
<evidence type="ECO:0000313" key="3">
    <source>
        <dbReference type="Proteomes" id="UP001336250"/>
    </source>
</evidence>
<name>A0AAW9QCQ7_9BURK</name>
<dbReference type="InterPro" id="IPR015943">
    <property type="entry name" value="WD40/YVTN_repeat-like_dom_sf"/>
</dbReference>
<gene>
    <name evidence="2" type="ORF">V4F39_09565</name>
</gene>
<reference evidence="2 3" key="1">
    <citation type="submission" date="2024-02" db="EMBL/GenBank/DDBJ databases">
        <title>Genome sequence of Aquincola sp. MAHUQ-54.</title>
        <authorList>
            <person name="Huq M.A."/>
        </authorList>
    </citation>
    <scope>NUCLEOTIDE SEQUENCE [LARGE SCALE GENOMIC DNA]</scope>
    <source>
        <strain evidence="2 3">MAHUQ-54</strain>
    </source>
</reference>
<dbReference type="PROSITE" id="PS00018">
    <property type="entry name" value="EF_HAND_1"/>
    <property type="match status" value="1"/>
</dbReference>
<organism evidence="2 3">
    <name type="scientific">Aquincola agrisoli</name>
    <dbReference type="NCBI Taxonomy" id="3119538"/>
    <lineage>
        <taxon>Bacteria</taxon>
        <taxon>Pseudomonadati</taxon>
        <taxon>Pseudomonadota</taxon>
        <taxon>Betaproteobacteria</taxon>
        <taxon>Burkholderiales</taxon>
        <taxon>Sphaerotilaceae</taxon>
        <taxon>Aquincola</taxon>
    </lineage>
</organism>
<dbReference type="AlphaFoldDB" id="A0AAW9QCQ7"/>
<dbReference type="CDD" id="cd15482">
    <property type="entry name" value="Sialidase_non-viral"/>
    <property type="match status" value="1"/>
</dbReference>
<protein>
    <submittedName>
        <fullName evidence="2">Sialidase family protein</fullName>
        <ecNumber evidence="2">3.2.1.-</ecNumber>
    </submittedName>
</protein>
<proteinExistence type="predicted"/>
<dbReference type="InterPro" id="IPR018247">
    <property type="entry name" value="EF_Hand_1_Ca_BS"/>
</dbReference>
<evidence type="ECO:0000259" key="1">
    <source>
        <dbReference type="Pfam" id="PF23657"/>
    </source>
</evidence>
<keyword evidence="3" id="KW-1185">Reference proteome</keyword>
<keyword evidence="2" id="KW-0326">Glycosidase</keyword>
<dbReference type="SUPFAM" id="SSF110296">
    <property type="entry name" value="Oligoxyloglucan reducing end-specific cellobiohydrolase"/>
    <property type="match status" value="1"/>
</dbReference>
<dbReference type="EC" id="3.2.1.-" evidence="2"/>
<dbReference type="Pfam" id="PF23657">
    <property type="entry name" value="DUF7151"/>
    <property type="match status" value="3"/>
</dbReference>
<feature type="domain" description="DUF7151" evidence="1">
    <location>
        <begin position="146"/>
        <end position="190"/>
    </location>
</feature>
<comment type="caution">
    <text evidence="2">The sequence shown here is derived from an EMBL/GenBank/DDBJ whole genome shotgun (WGS) entry which is preliminary data.</text>
</comment>
<dbReference type="RefSeq" id="WP_332289093.1">
    <property type="nucleotide sequence ID" value="NZ_JAZIBG010000020.1"/>
</dbReference>
<dbReference type="InterPro" id="IPR055575">
    <property type="entry name" value="DUF7151"/>
</dbReference>
<feature type="domain" description="DUF7151" evidence="1">
    <location>
        <begin position="26"/>
        <end position="70"/>
    </location>
</feature>
<dbReference type="Gene3D" id="2.130.10.10">
    <property type="entry name" value="YVTN repeat-like/Quinoprotein amine dehydrogenase"/>
    <property type="match status" value="3"/>
</dbReference>
<dbReference type="EMBL" id="JAZIBG010000020">
    <property type="protein sequence ID" value="MEF7614153.1"/>
    <property type="molecule type" value="Genomic_DNA"/>
</dbReference>
<accession>A0AAW9QCQ7</accession>
<sequence length="629" mass="62657">MIALAALSACDDDGLNGIDGSNGISALLKTTAEASSSYCPSGGTRIESGPDTNTNGTLEAGEVTGTQYVCNGDTPARPLTAMAAEPAGAHCATGGTRITAGADANGNGTLDAAEVSSTAYVCTGAVGATGTTGATGATGSDGYTHLVALAVEPLGSASCTYGGTRITSGLDTDRNGSLAAGEVAATSYVCNGAGVTWSNVVSDTSVQMASHMGYIASNTTTEVAFSLPVSPAIGDIVRVKGGLGVGWKITQAAGQSIDLGDLRTWSSLSGQAWTELPVQIGVGWETFVASSSSGQTVAAVTRWLTDVGVSKDGGATWALTTLGPNVRDVAVSPNGKVMYVSTLDPANGMYVSSDEGATWAARTLLTDVIDAAAYTNGVVAIGTLGGITAPYRSTDGGVSWTSLLPTGAPPSACWRSIAVSADGQHIAIGGNGNGSCSAIPVFVSHDAGVSWIASDATNGPPQNRIQMVAISGSGNTVVVGSSDGGIGLRVSTDGGRTYRQSTITDGLYPELTGKIALSADGRRMVAPATSSRVYTSNNTGYTWSVQTVARGAVSAAGSSTLDAVYYATPRGVDGGYVFKSESVLSSVSGTTGGVGGQVSGTSGDALELQHLGSGVWSVLGGVSNLLVVR</sequence>
<keyword evidence="2" id="KW-0378">Hydrolase</keyword>
<dbReference type="Proteomes" id="UP001336250">
    <property type="component" value="Unassembled WGS sequence"/>
</dbReference>
<dbReference type="GO" id="GO:0016798">
    <property type="term" value="F:hydrolase activity, acting on glycosyl bonds"/>
    <property type="evidence" value="ECO:0007669"/>
    <property type="project" value="UniProtKB-KW"/>
</dbReference>